<name>A0A2A2GBM5_9BACT</name>
<dbReference type="RefSeq" id="WP_095605925.1">
    <property type="nucleotide sequence ID" value="NZ_NSKE01000004.1"/>
</dbReference>
<sequence>MYIIDHDKQVSLINEMKQLRKDSKKYEVYYHHPFTNQMWKSFFPLANEDELGPKLLRHEPVPTNINERLNICLGEDAPENAIGLGIEWSARPEIWPDVIQALENRYSHFDRHQLKLFLDNLHLDEAKEKMPAEVPEDDTRESKITEDKVGDLIWRSRKIRMKRFFVLG</sequence>
<proteinExistence type="predicted"/>
<evidence type="ECO:0000313" key="2">
    <source>
        <dbReference type="Proteomes" id="UP000218831"/>
    </source>
</evidence>
<dbReference type="OrthoDB" id="1524000at2"/>
<keyword evidence="2" id="KW-1185">Reference proteome</keyword>
<evidence type="ECO:0000313" key="1">
    <source>
        <dbReference type="EMBL" id="PAU94384.1"/>
    </source>
</evidence>
<gene>
    <name evidence="1" type="ORF">CK503_06170</name>
</gene>
<accession>A0A2A2GBM5</accession>
<organism evidence="1 2">
    <name type="scientific">Fodinibius salipaludis</name>
    <dbReference type="NCBI Taxonomy" id="2032627"/>
    <lineage>
        <taxon>Bacteria</taxon>
        <taxon>Pseudomonadati</taxon>
        <taxon>Balneolota</taxon>
        <taxon>Balneolia</taxon>
        <taxon>Balneolales</taxon>
        <taxon>Balneolaceae</taxon>
        <taxon>Fodinibius</taxon>
    </lineage>
</organism>
<dbReference type="Proteomes" id="UP000218831">
    <property type="component" value="Unassembled WGS sequence"/>
</dbReference>
<protein>
    <submittedName>
        <fullName evidence="1">Uncharacterized protein</fullName>
    </submittedName>
</protein>
<dbReference type="AlphaFoldDB" id="A0A2A2GBM5"/>
<comment type="caution">
    <text evidence="1">The sequence shown here is derived from an EMBL/GenBank/DDBJ whole genome shotgun (WGS) entry which is preliminary data.</text>
</comment>
<dbReference type="EMBL" id="NSKE01000004">
    <property type="protein sequence ID" value="PAU94384.1"/>
    <property type="molecule type" value="Genomic_DNA"/>
</dbReference>
<reference evidence="1 2" key="1">
    <citation type="submission" date="2017-08" db="EMBL/GenBank/DDBJ databases">
        <title>Aliifodinibius alkalisoli sp. nov., isolated from saline alkaline soil.</title>
        <authorList>
            <person name="Liu D."/>
            <person name="Zhang G."/>
        </authorList>
    </citation>
    <scope>NUCLEOTIDE SEQUENCE [LARGE SCALE GENOMIC DNA]</scope>
    <source>
        <strain evidence="1 2">WN023</strain>
    </source>
</reference>